<evidence type="ECO:0000313" key="3">
    <source>
        <dbReference type="Proteomes" id="UP000548423"/>
    </source>
</evidence>
<accession>A0A852T465</accession>
<organism evidence="2 3">
    <name type="scientific">Neobacillus niacini</name>
    <dbReference type="NCBI Taxonomy" id="86668"/>
    <lineage>
        <taxon>Bacteria</taxon>
        <taxon>Bacillati</taxon>
        <taxon>Bacillota</taxon>
        <taxon>Bacilli</taxon>
        <taxon>Bacillales</taxon>
        <taxon>Bacillaceae</taxon>
        <taxon>Neobacillus</taxon>
    </lineage>
</organism>
<reference evidence="3" key="1">
    <citation type="submission" date="2020-07" db="EMBL/GenBank/DDBJ databases">
        <authorList>
            <person name="Partida-Martinez L."/>
            <person name="Huntemann M."/>
            <person name="Clum A."/>
            <person name="Wang J."/>
            <person name="Palaniappan K."/>
            <person name="Ritter S."/>
            <person name="Chen I.-M."/>
            <person name="Stamatis D."/>
            <person name="Reddy T."/>
            <person name="O'Malley R."/>
            <person name="Daum C."/>
            <person name="Shapiro N."/>
            <person name="Ivanova N."/>
            <person name="Kyrpides N."/>
            <person name="Woyke T."/>
        </authorList>
    </citation>
    <scope>NUCLEOTIDE SEQUENCE [LARGE SCALE GENOMIC DNA]</scope>
    <source>
        <strain evidence="3">AT2.8</strain>
    </source>
</reference>
<reference evidence="3" key="2">
    <citation type="submission" date="2020-08" db="EMBL/GenBank/DDBJ databases">
        <title>The Agave Microbiome: Exploring the role of microbial communities in plant adaptations to desert environments.</title>
        <authorList>
            <person name="Partida-Martinez L.P."/>
        </authorList>
    </citation>
    <scope>NUCLEOTIDE SEQUENCE [LARGE SCALE GENOMIC DNA]</scope>
    <source>
        <strain evidence="3">AT2.8</strain>
    </source>
</reference>
<dbReference type="InterPro" id="IPR036691">
    <property type="entry name" value="Endo/exonu/phosph_ase_sf"/>
</dbReference>
<gene>
    <name evidence="2" type="ORF">F4694_000191</name>
</gene>
<keyword evidence="2" id="KW-0540">Nuclease</keyword>
<protein>
    <submittedName>
        <fullName evidence="2">Endonuclease/exonuclease/phosphatase family metal-dependent hydrolase</fullName>
    </submittedName>
</protein>
<evidence type="ECO:0000313" key="2">
    <source>
        <dbReference type="EMBL" id="NYE03472.1"/>
    </source>
</evidence>
<dbReference type="PANTHER" id="PTHR12121:SF36">
    <property type="entry name" value="ENDONUCLEASE_EXONUCLEASE_PHOSPHATASE DOMAIN-CONTAINING PROTEIN"/>
    <property type="match status" value="1"/>
</dbReference>
<dbReference type="InterPro" id="IPR050410">
    <property type="entry name" value="CCR4/nocturin_mRNA_transcr"/>
</dbReference>
<dbReference type="Pfam" id="PF03372">
    <property type="entry name" value="Exo_endo_phos"/>
    <property type="match status" value="1"/>
</dbReference>
<dbReference type="CDD" id="cd09083">
    <property type="entry name" value="EEP-1"/>
    <property type="match status" value="1"/>
</dbReference>
<dbReference type="GO" id="GO:0004519">
    <property type="term" value="F:endonuclease activity"/>
    <property type="evidence" value="ECO:0007669"/>
    <property type="project" value="UniProtKB-KW"/>
</dbReference>
<keyword evidence="2" id="KW-0255">Endonuclease</keyword>
<sequence>MTGNTILKVMTYNVKNSADVLPPPHSWEERKELIKELIQLESPDLLGTQECLVGQVYDAAEILPDYDWVGLGREGGSKGEYTAIFFKKDRFKVLEYDHFWLSETPNVIGSTSWGNSITRMVTWARFVDVKTNLQFYHMNTHLDHESSNARVKSAQLMIKKIAEFDPKLPILVTGDFNEDIHSKPYEVFLKEGALSDTWNMTNLRENEELGTFNDFQDPPGGKERIDWILVQGNITTESVGIVATHPNGRFPSDHYPVVANVYMK</sequence>
<dbReference type="InterPro" id="IPR005135">
    <property type="entry name" value="Endo/exonuclease/phosphatase"/>
</dbReference>
<dbReference type="AlphaFoldDB" id="A0A852T465"/>
<name>A0A852T465_9BACI</name>
<comment type="caution">
    <text evidence="2">The sequence shown here is derived from an EMBL/GenBank/DDBJ whole genome shotgun (WGS) entry which is preliminary data.</text>
</comment>
<keyword evidence="2" id="KW-0378">Hydrolase</keyword>
<dbReference type="PANTHER" id="PTHR12121">
    <property type="entry name" value="CARBON CATABOLITE REPRESSOR PROTEIN 4"/>
    <property type="match status" value="1"/>
</dbReference>
<dbReference type="SUPFAM" id="SSF56219">
    <property type="entry name" value="DNase I-like"/>
    <property type="match status" value="1"/>
</dbReference>
<feature type="domain" description="Endonuclease/exonuclease/phosphatase" evidence="1">
    <location>
        <begin position="10"/>
        <end position="254"/>
    </location>
</feature>
<dbReference type="Proteomes" id="UP000548423">
    <property type="component" value="Unassembled WGS sequence"/>
</dbReference>
<evidence type="ECO:0000259" key="1">
    <source>
        <dbReference type="Pfam" id="PF03372"/>
    </source>
</evidence>
<dbReference type="GO" id="GO:0000175">
    <property type="term" value="F:3'-5'-RNA exonuclease activity"/>
    <property type="evidence" value="ECO:0007669"/>
    <property type="project" value="TreeGrafter"/>
</dbReference>
<proteinExistence type="predicted"/>
<dbReference type="Gene3D" id="3.60.10.10">
    <property type="entry name" value="Endonuclease/exonuclease/phosphatase"/>
    <property type="match status" value="1"/>
</dbReference>
<dbReference type="EMBL" id="JACCBX010000001">
    <property type="protein sequence ID" value="NYE03472.1"/>
    <property type="molecule type" value="Genomic_DNA"/>
</dbReference>